<sequence>MCPTNGSTNGSANGSANGSSNGTSENFISCTIKTLPEAEWQAAAATAVAQNPANAPMVQMLPPKATDGAVLDPSQLAVLTSKYWGTGGVRLTVSFTDRPESALRARILSHMNAWGIYANVEFVQVASGGQVRIARKKKDGHWSFLGTDVLLIPKDEPTMNLDSFSMETLDSEFYRVVRHETGHTLGFPHEHMTKGIVSRIDRDKAFEYFWRTQRWNKPKTIAQVLTPLDNSALIATAAPDPTSIMCYDLPASIMKDNIAVPGGDDINETDGNFAASLYPKAASWQLIDNNVQTASIVVDDADLYQLHKSGWIWKYTGTPMTGWQTLDNNAATKKVVAANGKLYQLHKDGKIWRYTGTPMTGWQMIDDNTATVEIIAGGRDFYQLHSNGRIWKYTGTPLSGWQELDNNPATKKVVAAGGNLYQLHKGGSIWKYTGVPLTGWQKVDDNAATVSIVARGNDLYQLHDSGKIWKYTGTPISGWQLMDDNSATKEIVVGTGGLYQIHKTGSIWRYVGPAMTGWKQLDGNAASVSIAAGTALYQLHSSGLIWRYMG</sequence>
<comment type="caution">
    <text evidence="3">The sequence shown here is derived from an EMBL/GenBank/DDBJ whole genome shotgun (WGS) entry which is preliminary data.</text>
</comment>
<name>A0A8J2J9F8_FUSEQ</name>
<evidence type="ECO:0000313" key="3">
    <source>
        <dbReference type="EMBL" id="CAG7563203.1"/>
    </source>
</evidence>
<dbReference type="SMART" id="SM00235">
    <property type="entry name" value="ZnMc"/>
    <property type="match status" value="1"/>
</dbReference>
<organism evidence="3 4">
    <name type="scientific">Fusarium equiseti</name>
    <name type="common">Fusarium scirpi</name>
    <dbReference type="NCBI Taxonomy" id="61235"/>
    <lineage>
        <taxon>Eukaryota</taxon>
        <taxon>Fungi</taxon>
        <taxon>Dikarya</taxon>
        <taxon>Ascomycota</taxon>
        <taxon>Pezizomycotina</taxon>
        <taxon>Sordariomycetes</taxon>
        <taxon>Hypocreomycetidae</taxon>
        <taxon>Hypocreales</taxon>
        <taxon>Nectriaceae</taxon>
        <taxon>Fusarium</taxon>
        <taxon>Fusarium incarnatum-equiseti species complex</taxon>
    </lineage>
</organism>
<feature type="domain" description="Peptidase metallopeptidase" evidence="2">
    <location>
        <begin position="80"/>
        <end position="223"/>
    </location>
</feature>
<evidence type="ECO:0000313" key="4">
    <source>
        <dbReference type="Proteomes" id="UP000693738"/>
    </source>
</evidence>
<accession>A0A8J2J9F8</accession>
<dbReference type="GO" id="GO:0006508">
    <property type="term" value="P:proteolysis"/>
    <property type="evidence" value="ECO:0007669"/>
    <property type="project" value="InterPro"/>
</dbReference>
<gene>
    <name evidence="3" type="ORF">FEQUK3_LOCUS8902</name>
</gene>
<dbReference type="Proteomes" id="UP000693738">
    <property type="component" value="Unassembled WGS sequence"/>
</dbReference>
<dbReference type="Pfam" id="PF01400">
    <property type="entry name" value="Astacin"/>
    <property type="match status" value="1"/>
</dbReference>
<protein>
    <recommendedName>
        <fullName evidence="2">Peptidase metallopeptidase domain-containing protein</fullName>
    </recommendedName>
</protein>
<reference evidence="3" key="1">
    <citation type="submission" date="2021-05" db="EMBL/GenBank/DDBJ databases">
        <authorList>
            <person name="Khan N."/>
        </authorList>
    </citation>
    <scope>NUCLEOTIDE SEQUENCE</scope>
</reference>
<dbReference type="InterPro" id="IPR006026">
    <property type="entry name" value="Peptidase_Metallo"/>
</dbReference>
<evidence type="ECO:0000256" key="1">
    <source>
        <dbReference type="SAM" id="MobiDB-lite"/>
    </source>
</evidence>
<evidence type="ECO:0000259" key="2">
    <source>
        <dbReference type="SMART" id="SM00235"/>
    </source>
</evidence>
<dbReference type="EMBL" id="CAJSTJ010000154">
    <property type="protein sequence ID" value="CAG7563203.1"/>
    <property type="molecule type" value="Genomic_DNA"/>
</dbReference>
<feature type="region of interest" description="Disordered" evidence="1">
    <location>
        <begin position="1"/>
        <end position="21"/>
    </location>
</feature>
<dbReference type="AlphaFoldDB" id="A0A8J2J9F8"/>
<dbReference type="GO" id="GO:0008270">
    <property type="term" value="F:zinc ion binding"/>
    <property type="evidence" value="ECO:0007669"/>
    <property type="project" value="InterPro"/>
</dbReference>
<dbReference type="GO" id="GO:0004222">
    <property type="term" value="F:metalloendopeptidase activity"/>
    <property type="evidence" value="ECO:0007669"/>
    <property type="project" value="InterPro"/>
</dbReference>
<dbReference type="InterPro" id="IPR001506">
    <property type="entry name" value="Peptidase_M12A"/>
</dbReference>
<proteinExistence type="predicted"/>